<dbReference type="CDD" id="cd00093">
    <property type="entry name" value="HTH_XRE"/>
    <property type="match status" value="1"/>
</dbReference>
<dbReference type="PROSITE" id="PS50943">
    <property type="entry name" value="HTH_CROC1"/>
    <property type="match status" value="1"/>
</dbReference>
<dbReference type="AlphaFoldDB" id="A0ABD4U667"/>
<feature type="domain" description="HTH cro/C1-type" evidence="1">
    <location>
        <begin position="8"/>
        <end position="61"/>
    </location>
</feature>
<organism evidence="2 3">
    <name type="scientific">Streptococcus anginosus</name>
    <dbReference type="NCBI Taxonomy" id="1328"/>
    <lineage>
        <taxon>Bacteria</taxon>
        <taxon>Bacillati</taxon>
        <taxon>Bacillota</taxon>
        <taxon>Bacilli</taxon>
        <taxon>Lactobacillales</taxon>
        <taxon>Streptococcaceae</taxon>
        <taxon>Streptococcus</taxon>
        <taxon>Streptococcus anginosus group</taxon>
    </lineage>
</organism>
<accession>A0ABD4U667</accession>
<dbReference type="Pfam" id="PF13443">
    <property type="entry name" value="HTH_26"/>
    <property type="match status" value="1"/>
</dbReference>
<evidence type="ECO:0000313" key="3">
    <source>
        <dbReference type="Proteomes" id="UP001208682"/>
    </source>
</evidence>
<gene>
    <name evidence="2" type="ORF">OJ589_09800</name>
</gene>
<protein>
    <submittedName>
        <fullName evidence="2">Helix-turn-helix transcriptional regulator</fullName>
    </submittedName>
</protein>
<evidence type="ECO:0000313" key="2">
    <source>
        <dbReference type="EMBL" id="MCW1077431.1"/>
    </source>
</evidence>
<dbReference type="SUPFAM" id="SSF47413">
    <property type="entry name" value="lambda repressor-like DNA-binding domains"/>
    <property type="match status" value="1"/>
</dbReference>
<sequence length="67" mass="7604">MKLSYNGLWKILIDKKMNKTDLKDMFGLSPSTISKMTKGENVSLDIIKKIAIEFNVDIGDIVSLDRE</sequence>
<dbReference type="InterPro" id="IPR010982">
    <property type="entry name" value="Lambda_DNA-bd_dom_sf"/>
</dbReference>
<proteinExistence type="predicted"/>
<name>A0ABD4U667_STRAP</name>
<dbReference type="Proteomes" id="UP001208682">
    <property type="component" value="Unassembled WGS sequence"/>
</dbReference>
<dbReference type="InterPro" id="IPR001387">
    <property type="entry name" value="Cro/C1-type_HTH"/>
</dbReference>
<evidence type="ECO:0000259" key="1">
    <source>
        <dbReference type="PROSITE" id="PS50943"/>
    </source>
</evidence>
<dbReference type="Gene3D" id="1.10.260.40">
    <property type="entry name" value="lambda repressor-like DNA-binding domains"/>
    <property type="match status" value="1"/>
</dbReference>
<reference evidence="2 3" key="1">
    <citation type="submission" date="2022-10" db="EMBL/GenBank/DDBJ databases">
        <title>Comparative genomic study of S. anginosus.</title>
        <authorList>
            <person name="Prasad A."/>
            <person name="Ene A."/>
            <person name="Jablonska S."/>
            <person name="Du J."/>
            <person name="Wolfe A.J."/>
            <person name="Putonti C."/>
        </authorList>
    </citation>
    <scope>NUCLEOTIDE SEQUENCE [LARGE SCALE GENOMIC DNA]</scope>
    <source>
        <strain evidence="2 3">UMB1339</strain>
    </source>
</reference>
<comment type="caution">
    <text evidence="2">The sequence shown here is derived from an EMBL/GenBank/DDBJ whole genome shotgun (WGS) entry which is preliminary data.</text>
</comment>
<dbReference type="EMBL" id="JAPAIP010000042">
    <property type="protein sequence ID" value="MCW1077431.1"/>
    <property type="molecule type" value="Genomic_DNA"/>
</dbReference>
<dbReference type="RefSeq" id="WP_264348499.1">
    <property type="nucleotide sequence ID" value="NZ_JAPAIP010000042.1"/>
</dbReference>